<dbReference type="PROSITE" id="PS50089">
    <property type="entry name" value="ZF_RING_2"/>
    <property type="match status" value="1"/>
</dbReference>
<name>A0AAU9IDX4_9CILI</name>
<dbReference type="InterPro" id="IPR013083">
    <property type="entry name" value="Znf_RING/FYVE/PHD"/>
</dbReference>
<dbReference type="InterPro" id="IPR017907">
    <property type="entry name" value="Znf_RING_CS"/>
</dbReference>
<dbReference type="Pfam" id="PF13923">
    <property type="entry name" value="zf-C3HC4_2"/>
    <property type="match status" value="1"/>
</dbReference>
<evidence type="ECO:0000256" key="1">
    <source>
        <dbReference type="ARBA" id="ARBA00022723"/>
    </source>
</evidence>
<dbReference type="EMBL" id="CAJZBQ010000001">
    <property type="protein sequence ID" value="CAG9309924.1"/>
    <property type="molecule type" value="Genomic_DNA"/>
</dbReference>
<gene>
    <name evidence="7" type="ORF">BSTOLATCC_MIC139</name>
</gene>
<keyword evidence="5" id="KW-0812">Transmembrane</keyword>
<keyword evidence="3" id="KW-0862">Zinc</keyword>
<keyword evidence="2 4" id="KW-0863">Zinc-finger</keyword>
<feature type="transmembrane region" description="Helical" evidence="5">
    <location>
        <begin position="141"/>
        <end position="160"/>
    </location>
</feature>
<keyword evidence="5" id="KW-0472">Membrane</keyword>
<evidence type="ECO:0000256" key="4">
    <source>
        <dbReference type="PROSITE-ProRule" id="PRU00175"/>
    </source>
</evidence>
<feature type="transmembrane region" description="Helical" evidence="5">
    <location>
        <begin position="104"/>
        <end position="121"/>
    </location>
</feature>
<dbReference type="Gene3D" id="3.30.40.10">
    <property type="entry name" value="Zinc/RING finger domain, C3HC4 (zinc finger)"/>
    <property type="match status" value="1"/>
</dbReference>
<comment type="caution">
    <text evidence="7">The sequence shown here is derived from an EMBL/GenBank/DDBJ whole genome shotgun (WGS) entry which is preliminary data.</text>
</comment>
<evidence type="ECO:0000256" key="3">
    <source>
        <dbReference type="ARBA" id="ARBA00022833"/>
    </source>
</evidence>
<dbReference type="PROSITE" id="PS00518">
    <property type="entry name" value="ZF_RING_1"/>
    <property type="match status" value="1"/>
</dbReference>
<protein>
    <recommendedName>
        <fullName evidence="6">RING-type domain-containing protein</fullName>
    </recommendedName>
</protein>
<dbReference type="SUPFAM" id="SSF57850">
    <property type="entry name" value="RING/U-box"/>
    <property type="match status" value="1"/>
</dbReference>
<accession>A0AAU9IDX4</accession>
<dbReference type="InterPro" id="IPR001841">
    <property type="entry name" value="Znf_RING"/>
</dbReference>
<dbReference type="PANTHER" id="PTHR23327">
    <property type="entry name" value="RING FINGER PROTEIN 127"/>
    <property type="match status" value="1"/>
</dbReference>
<keyword evidence="5" id="KW-1133">Transmembrane helix</keyword>
<keyword evidence="1" id="KW-0479">Metal-binding</keyword>
<organism evidence="7 8">
    <name type="scientific">Blepharisma stoltei</name>
    <dbReference type="NCBI Taxonomy" id="1481888"/>
    <lineage>
        <taxon>Eukaryota</taxon>
        <taxon>Sar</taxon>
        <taxon>Alveolata</taxon>
        <taxon>Ciliophora</taxon>
        <taxon>Postciliodesmatophora</taxon>
        <taxon>Heterotrichea</taxon>
        <taxon>Heterotrichida</taxon>
        <taxon>Blepharismidae</taxon>
        <taxon>Blepharisma</taxon>
    </lineage>
</organism>
<reference evidence="7" key="1">
    <citation type="submission" date="2021-09" db="EMBL/GenBank/DDBJ databases">
        <authorList>
            <consortium name="AG Swart"/>
            <person name="Singh M."/>
            <person name="Singh A."/>
            <person name="Seah K."/>
            <person name="Emmerich C."/>
        </authorList>
    </citation>
    <scope>NUCLEOTIDE SEQUENCE</scope>
    <source>
        <strain evidence="7">ATCC30299</strain>
    </source>
</reference>
<evidence type="ECO:0000313" key="7">
    <source>
        <dbReference type="EMBL" id="CAG9309924.1"/>
    </source>
</evidence>
<evidence type="ECO:0000259" key="6">
    <source>
        <dbReference type="PROSITE" id="PS50089"/>
    </source>
</evidence>
<evidence type="ECO:0000256" key="2">
    <source>
        <dbReference type="ARBA" id="ARBA00022771"/>
    </source>
</evidence>
<proteinExistence type="predicted"/>
<evidence type="ECO:0000313" key="8">
    <source>
        <dbReference type="Proteomes" id="UP001162131"/>
    </source>
</evidence>
<dbReference type="SMART" id="SM00184">
    <property type="entry name" value="RING"/>
    <property type="match status" value="1"/>
</dbReference>
<feature type="domain" description="RING-type" evidence="6">
    <location>
        <begin position="13"/>
        <end position="54"/>
    </location>
</feature>
<dbReference type="Proteomes" id="UP001162131">
    <property type="component" value="Unassembled WGS sequence"/>
</dbReference>
<dbReference type="AlphaFoldDB" id="A0AAU9IDX4"/>
<keyword evidence="8" id="KW-1185">Reference proteome</keyword>
<sequence length="174" mass="19984">MELDLKLSQSTECPICLDMLYAPVSTQCGHNFCMTCLEEVVRNRFYHAKCPICRSILPASGYRVNHLLENFLSMLFPKEYQLRSQSSNNQAALNLRYRMRIKHGIKLVIIVCIGIAAGWYARRALPELKLRAILRLLSKLLSFIFTIICGHYSGFGQMLISNFVTTLFRSSIVW</sequence>
<dbReference type="GO" id="GO:0008270">
    <property type="term" value="F:zinc ion binding"/>
    <property type="evidence" value="ECO:0007669"/>
    <property type="project" value="UniProtKB-KW"/>
</dbReference>
<evidence type="ECO:0000256" key="5">
    <source>
        <dbReference type="SAM" id="Phobius"/>
    </source>
</evidence>